<dbReference type="GO" id="GO:0006289">
    <property type="term" value="P:nucleotide-excision repair"/>
    <property type="evidence" value="ECO:0007669"/>
    <property type="project" value="TreeGrafter"/>
</dbReference>
<dbReference type="PROSITE" id="PS51192">
    <property type="entry name" value="HELICASE_ATP_BIND_1"/>
    <property type="match status" value="1"/>
</dbReference>
<dbReference type="CDD" id="cd18797">
    <property type="entry name" value="SF2_C_Hrq"/>
    <property type="match status" value="1"/>
</dbReference>
<dbReference type="InterPro" id="IPR011545">
    <property type="entry name" value="DEAD/DEAH_box_helicase_dom"/>
</dbReference>
<evidence type="ECO:0000256" key="2">
    <source>
        <dbReference type="ARBA" id="ARBA00022840"/>
    </source>
</evidence>
<dbReference type="GO" id="GO:0003676">
    <property type="term" value="F:nucleic acid binding"/>
    <property type="evidence" value="ECO:0007669"/>
    <property type="project" value="InterPro"/>
</dbReference>
<keyword evidence="7" id="KW-1185">Reference proteome</keyword>
<sequence length="1390" mass="155405">MDMVTGPSISAHPISTTVELNGQISRPSVPAMALAQRRLREASLDSNALDLEDDLDLDRDRDHSAASGAGSTLPPPPLKRAKTTQATTAKSKQAKEKKKELQFIPSVEFPPHFVKLEKTFKVSPALTSRPRNLTFEPREQTSHLLFQLLTTPRDKQALNTVYTFVSTRKSMATTFDILKGSVEALIKRPLEMHDIAQMKSLLPQLITFAYIDAEMLRIHSTSANPSGHDTEDDARSRRMKKARELDQAYAEAAAQERGLGENAKKKESVVLLFSFNDGELKSSNGVGKVITRKWQRKKQEKQQRDMHRQDSNDGKTAVRSNSTDKVPQYSKESMTSLIERRNAKFSAAVSELLVACAAAVPPEDPVALLLAATDDNLPVKPGDEDEERKGLQEKREALEFYQRNPDRRPSIENIVLELMHQKEYRGQIVENGHRIFDAREGVYGAFLPVLCSLPNADRALSPNLSGDLEVPLSTSVWDALYTTKKITQLYSHQALAINTLDAGHNVIVSTSTSSGKSLIYQVPALKELEKDHDATAMYIFPTKALAQDQKRALAELLAACEGLEDVKIATFDGDTHREERDYLRENANIVSSTLFAPKKNPTRMTDRRAFPTSKIFTNPDMLHLTILPREESWRRFFGNLKFVVVDELHYYAGLFGSHVAFIMRRLRRICAAVGNDKVKFISCSATIANPKEHMQTMFGLDDVVVVDVDGSPTGKKEYLIWNPPFIDDQDPKQGRINNMYEASRIFRFLMDRGIRAIVFCKVRAQCELLMRQVRTDLMVEGRIDMASRVMSYRSGYSAADRRRIEQEMFSGQLLGVIATTALELGVDIGSLDAVITVGFPYTLPGLRQQAGRAGRRNKDSLAMLICDPWPLDQHYARNPDQIFTSPFSELGIDLTNPIVLEAHLQCAADEMPIQIEVDEHYFGPKLERVAKDRLMMDEEGFYHCHPKHKPYPAKAVPIRSTEEDSYTIIDISEGRHEVMEEVETSRAIFTTYEGAIYHHMGRTFRELRIALVMSRGCALLSTSLRETVVREVNHDRKIARVELAQVEWRTRQRDFTNIDPLEPLTIREIKGSPCTASYGLVEITSIVFGYFKTDKRNNILDTVDVSSPPFVRRSHGFWIDVPASALEILLMKNLHPAASIHAAEHALMSLTPIVAMCTEGDVRTECKQPEKEFATRPSSRKRPARLILYDSAGMSGGICAKAFDHISMLIQQAADTIANCRCTEGCPSCVASHMCSGANTSKCKPWNPISRRVETPQLIRFMAPASVVSKLGALVVLDTILNRPIDIDAIPIQEPAQGVVLGGSIDLAGAGVRKSFINKAHDVQQRGTVEKEGVMEHEEISEPEVMERDRVLAELLGGGPISDTPQVPRTPQVQEGTRYDITKGGGFIYL</sequence>
<dbReference type="Pfam" id="PF00270">
    <property type="entry name" value="DEAD"/>
    <property type="match status" value="1"/>
</dbReference>
<dbReference type="CDD" id="cd17923">
    <property type="entry name" value="DEXHc_Hrq1-like"/>
    <property type="match status" value="1"/>
</dbReference>
<dbReference type="Gene3D" id="3.40.50.300">
    <property type="entry name" value="P-loop containing nucleotide triphosphate hydrolases"/>
    <property type="match status" value="2"/>
</dbReference>
<dbReference type="PANTHER" id="PTHR47957:SF3">
    <property type="entry name" value="ATP-DEPENDENT HELICASE HRQ1"/>
    <property type="match status" value="1"/>
</dbReference>
<dbReference type="InterPro" id="IPR055227">
    <property type="entry name" value="HRQ1_WHD"/>
</dbReference>
<name>A0A238FPX5_9BASI</name>
<reference evidence="7" key="1">
    <citation type="submission" date="2016-09" db="EMBL/GenBank/DDBJ databases">
        <authorList>
            <person name="Jeantristanb JTB J.-T."/>
            <person name="Ricardo R."/>
        </authorList>
    </citation>
    <scope>NUCLEOTIDE SEQUENCE [LARGE SCALE GENOMIC DNA]</scope>
</reference>
<evidence type="ECO:0000256" key="3">
    <source>
        <dbReference type="SAM" id="MobiDB-lite"/>
    </source>
</evidence>
<gene>
    <name evidence="6" type="ORF">BQ2448_7071</name>
</gene>
<dbReference type="InterPro" id="IPR001650">
    <property type="entry name" value="Helicase_C-like"/>
</dbReference>
<dbReference type="InterPro" id="IPR027417">
    <property type="entry name" value="P-loop_NTPase"/>
</dbReference>
<dbReference type="SMART" id="SM00487">
    <property type="entry name" value="DEXDc"/>
    <property type="match status" value="1"/>
</dbReference>
<feature type="region of interest" description="Disordered" evidence="3">
    <location>
        <begin position="60"/>
        <end position="97"/>
    </location>
</feature>
<protein>
    <submittedName>
        <fullName evidence="6">BQ2448_7071 protein</fullName>
    </submittedName>
</protein>
<dbReference type="GO" id="GO:0005524">
    <property type="term" value="F:ATP binding"/>
    <property type="evidence" value="ECO:0007669"/>
    <property type="project" value="UniProtKB-KW"/>
</dbReference>
<dbReference type="Pfam" id="PF22982">
    <property type="entry name" value="WHD_HRQ1"/>
    <property type="match status" value="1"/>
</dbReference>
<dbReference type="Proteomes" id="UP000198372">
    <property type="component" value="Unassembled WGS sequence"/>
</dbReference>
<evidence type="ECO:0000259" key="5">
    <source>
        <dbReference type="PROSITE" id="PS51194"/>
    </source>
</evidence>
<dbReference type="InterPro" id="IPR014001">
    <property type="entry name" value="Helicase_ATP-bd"/>
</dbReference>
<dbReference type="Pfam" id="PF00271">
    <property type="entry name" value="Helicase_C"/>
    <property type="match status" value="1"/>
</dbReference>
<feature type="domain" description="Helicase C-terminal" evidence="5">
    <location>
        <begin position="741"/>
        <end position="898"/>
    </location>
</feature>
<keyword evidence="2" id="KW-0067">ATP-binding</keyword>
<evidence type="ECO:0000259" key="4">
    <source>
        <dbReference type="PROSITE" id="PS51192"/>
    </source>
</evidence>
<evidence type="ECO:0000313" key="6">
    <source>
        <dbReference type="EMBL" id="SCV73146.1"/>
    </source>
</evidence>
<dbReference type="PANTHER" id="PTHR47957">
    <property type="entry name" value="ATP-DEPENDENT HELICASE HRQ1"/>
    <property type="match status" value="1"/>
</dbReference>
<keyword evidence="1" id="KW-0547">Nucleotide-binding</keyword>
<feature type="domain" description="Helicase ATP-binding" evidence="4">
    <location>
        <begin position="497"/>
        <end position="705"/>
    </location>
</feature>
<dbReference type="GO" id="GO:0005634">
    <property type="term" value="C:nucleus"/>
    <property type="evidence" value="ECO:0007669"/>
    <property type="project" value="TreeGrafter"/>
</dbReference>
<dbReference type="SMART" id="SM00490">
    <property type="entry name" value="HELICc"/>
    <property type="match status" value="1"/>
</dbReference>
<dbReference type="InterPro" id="IPR018973">
    <property type="entry name" value="MZB"/>
</dbReference>
<feature type="compositionally biased region" description="Basic residues" evidence="3">
    <location>
        <begin position="290"/>
        <end position="299"/>
    </location>
</feature>
<dbReference type="GO" id="GO:0036297">
    <property type="term" value="P:interstrand cross-link repair"/>
    <property type="evidence" value="ECO:0007669"/>
    <property type="project" value="TreeGrafter"/>
</dbReference>
<dbReference type="OrthoDB" id="18781at2759"/>
<dbReference type="STRING" id="269621.A0A238FPX5"/>
<accession>A0A238FPX5</accession>
<feature type="region of interest" description="Disordered" evidence="3">
    <location>
        <begin position="290"/>
        <end position="333"/>
    </location>
</feature>
<feature type="compositionally biased region" description="Polar residues" evidence="3">
    <location>
        <begin position="318"/>
        <end position="333"/>
    </location>
</feature>
<proteinExistence type="predicted"/>
<evidence type="ECO:0000313" key="7">
    <source>
        <dbReference type="Proteomes" id="UP000198372"/>
    </source>
</evidence>
<dbReference type="Pfam" id="PF09369">
    <property type="entry name" value="MZB"/>
    <property type="match status" value="1"/>
</dbReference>
<feature type="compositionally biased region" description="Basic and acidic residues" evidence="3">
    <location>
        <begin position="300"/>
        <end position="313"/>
    </location>
</feature>
<organism evidence="6 7">
    <name type="scientific">Microbotryum intermedium</name>
    <dbReference type="NCBI Taxonomy" id="269621"/>
    <lineage>
        <taxon>Eukaryota</taxon>
        <taxon>Fungi</taxon>
        <taxon>Dikarya</taxon>
        <taxon>Basidiomycota</taxon>
        <taxon>Pucciniomycotina</taxon>
        <taxon>Microbotryomycetes</taxon>
        <taxon>Microbotryales</taxon>
        <taxon>Microbotryaceae</taxon>
        <taxon>Microbotryum</taxon>
    </lineage>
</organism>
<dbReference type="EMBL" id="FMSP01000017">
    <property type="protein sequence ID" value="SCV73146.1"/>
    <property type="molecule type" value="Genomic_DNA"/>
</dbReference>
<dbReference type="SUPFAM" id="SSF52540">
    <property type="entry name" value="P-loop containing nucleoside triphosphate hydrolases"/>
    <property type="match status" value="1"/>
</dbReference>
<feature type="region of interest" description="Disordered" evidence="3">
    <location>
        <begin position="221"/>
        <end position="258"/>
    </location>
</feature>
<dbReference type="GO" id="GO:0043138">
    <property type="term" value="F:3'-5' DNA helicase activity"/>
    <property type="evidence" value="ECO:0007669"/>
    <property type="project" value="TreeGrafter"/>
</dbReference>
<dbReference type="PROSITE" id="PS51194">
    <property type="entry name" value="HELICASE_CTER"/>
    <property type="match status" value="1"/>
</dbReference>
<evidence type="ECO:0000256" key="1">
    <source>
        <dbReference type="ARBA" id="ARBA00022741"/>
    </source>
</evidence>